<comment type="function">
    <text evidence="12">Catalyzes the attachment of serine to tRNA(Ser). Is also able to aminoacylate tRNA(Sec) with serine, to form the misacylated tRNA L-seryl-tRNA(Sec), which will be further converted into selenocysteinyl-tRNA(Sec).</text>
</comment>
<dbReference type="PROSITE" id="PS50862">
    <property type="entry name" value="AA_TRNA_LIGASE_II"/>
    <property type="match status" value="1"/>
</dbReference>
<dbReference type="RefSeq" id="WP_111388561.1">
    <property type="nucleotide sequence ID" value="NZ_NPEW01000393.1"/>
</dbReference>
<keyword evidence="15" id="KW-0175">Coiled coil</keyword>
<keyword evidence="7 12" id="KW-0067">ATP-binding</keyword>
<feature type="binding site" evidence="12">
    <location>
        <begin position="258"/>
        <end position="260"/>
    </location>
    <ligand>
        <name>L-serine</name>
        <dbReference type="ChEBI" id="CHEBI:33384"/>
    </ligand>
</feature>
<comment type="catalytic activity">
    <reaction evidence="10 12">
        <text>tRNA(Sec) + L-serine + ATP = L-seryl-tRNA(Sec) + AMP + diphosphate + H(+)</text>
        <dbReference type="Rhea" id="RHEA:42580"/>
        <dbReference type="Rhea" id="RHEA-COMP:9742"/>
        <dbReference type="Rhea" id="RHEA-COMP:10128"/>
        <dbReference type="ChEBI" id="CHEBI:15378"/>
        <dbReference type="ChEBI" id="CHEBI:30616"/>
        <dbReference type="ChEBI" id="CHEBI:33019"/>
        <dbReference type="ChEBI" id="CHEBI:33384"/>
        <dbReference type="ChEBI" id="CHEBI:78442"/>
        <dbReference type="ChEBI" id="CHEBI:78533"/>
        <dbReference type="ChEBI" id="CHEBI:456215"/>
        <dbReference type="EC" id="6.1.1.11"/>
    </reaction>
</comment>
<dbReference type="InterPro" id="IPR010978">
    <property type="entry name" value="tRNA-bd_arm"/>
</dbReference>
<evidence type="ECO:0000256" key="5">
    <source>
        <dbReference type="ARBA" id="ARBA00022598"/>
    </source>
</evidence>
<feature type="binding site" evidence="13">
    <location>
        <position position="258"/>
    </location>
    <ligand>
        <name>L-serine</name>
        <dbReference type="ChEBI" id="CHEBI:33384"/>
    </ligand>
</feature>
<dbReference type="PRINTS" id="PR00981">
    <property type="entry name" value="TRNASYNTHSER"/>
</dbReference>
<feature type="binding site" evidence="12 13">
    <location>
        <position position="312"/>
    </location>
    <ligand>
        <name>L-serine</name>
        <dbReference type="ChEBI" id="CHEBI:33384"/>
    </ligand>
</feature>
<comment type="domain">
    <text evidence="12">Consists of two distinct domains, a catalytic core and a N-terminal extension that is involved in tRNA binding.</text>
</comment>
<dbReference type="Pfam" id="PF00587">
    <property type="entry name" value="tRNA-synt_2b"/>
    <property type="match status" value="1"/>
</dbReference>
<dbReference type="AlphaFoldDB" id="A0A327JS78"/>
<dbReference type="InterPro" id="IPR006195">
    <property type="entry name" value="aa-tRNA-synth_II"/>
</dbReference>
<dbReference type="PIRSF" id="PIRSF001529">
    <property type="entry name" value="Ser-tRNA-synth_IIa"/>
    <property type="match status" value="1"/>
</dbReference>
<dbReference type="GO" id="GO:0004828">
    <property type="term" value="F:serine-tRNA ligase activity"/>
    <property type="evidence" value="ECO:0007669"/>
    <property type="project" value="UniProtKB-UniRule"/>
</dbReference>
<evidence type="ECO:0000256" key="7">
    <source>
        <dbReference type="ARBA" id="ARBA00022840"/>
    </source>
</evidence>
<dbReference type="NCBIfam" id="TIGR00414">
    <property type="entry name" value="serS"/>
    <property type="match status" value="1"/>
</dbReference>
<accession>A0A327JS78</accession>
<dbReference type="Gene3D" id="1.10.287.40">
    <property type="entry name" value="Serine-tRNA synthetase, tRNA binding domain"/>
    <property type="match status" value="1"/>
</dbReference>
<keyword evidence="4 12" id="KW-0963">Cytoplasm</keyword>
<evidence type="ECO:0000256" key="15">
    <source>
        <dbReference type="SAM" id="Coils"/>
    </source>
</evidence>
<protein>
    <recommendedName>
        <fullName evidence="12">Serine--tRNA ligase</fullName>
        <ecNumber evidence="12">6.1.1.11</ecNumber>
    </recommendedName>
    <alternativeName>
        <fullName evidence="12">Seryl-tRNA synthetase</fullName>
        <shortName evidence="12">SerRS</shortName>
    </alternativeName>
    <alternativeName>
        <fullName evidence="12">Seryl-tRNA(Ser/Sec) synthetase</fullName>
    </alternativeName>
</protein>
<feature type="binding site" evidence="12 14">
    <location>
        <begin position="289"/>
        <end position="291"/>
    </location>
    <ligand>
        <name>ATP</name>
        <dbReference type="ChEBI" id="CHEBI:30616"/>
    </ligand>
</feature>
<evidence type="ECO:0000256" key="9">
    <source>
        <dbReference type="ARBA" id="ARBA00023146"/>
    </source>
</evidence>
<keyword evidence="8 12" id="KW-0648">Protein biosynthesis</keyword>
<dbReference type="GO" id="GO:0005524">
    <property type="term" value="F:ATP binding"/>
    <property type="evidence" value="ECO:0007669"/>
    <property type="project" value="UniProtKB-UniRule"/>
</dbReference>
<evidence type="ECO:0000256" key="6">
    <source>
        <dbReference type="ARBA" id="ARBA00022741"/>
    </source>
</evidence>
<evidence type="ECO:0000256" key="10">
    <source>
        <dbReference type="ARBA" id="ARBA00047929"/>
    </source>
</evidence>
<comment type="subunit">
    <text evidence="12">Homodimer. The tRNA molecule binds across the dimer.</text>
</comment>
<feature type="binding site" evidence="13">
    <location>
        <position position="289"/>
    </location>
    <ligand>
        <name>L-serine</name>
        <dbReference type="ChEBI" id="CHEBI:33384"/>
    </ligand>
</feature>
<keyword evidence="9 12" id="KW-0030">Aminoacyl-tRNA synthetase</keyword>
<evidence type="ECO:0000256" key="4">
    <source>
        <dbReference type="ARBA" id="ARBA00022490"/>
    </source>
</evidence>
<dbReference type="CDD" id="cd00770">
    <property type="entry name" value="SerRS_core"/>
    <property type="match status" value="1"/>
</dbReference>
<dbReference type="Proteomes" id="UP000438991">
    <property type="component" value="Unassembled WGS sequence"/>
</dbReference>
<comment type="caution">
    <text evidence="16">The sequence shown here is derived from an EMBL/GenBank/DDBJ whole genome shotgun (WGS) entry which is preliminary data.</text>
</comment>
<dbReference type="EMBL" id="WNKV01000005">
    <property type="protein sequence ID" value="MTW16146.1"/>
    <property type="molecule type" value="Genomic_DNA"/>
</dbReference>
<evidence type="ECO:0000313" key="17">
    <source>
        <dbReference type="Proteomes" id="UP000438991"/>
    </source>
</evidence>
<dbReference type="InterPro" id="IPR045864">
    <property type="entry name" value="aa-tRNA-synth_II/BPL/LPL"/>
</dbReference>
<evidence type="ECO:0000256" key="2">
    <source>
        <dbReference type="ARBA" id="ARBA00005045"/>
    </source>
</evidence>
<sequence>MYDIRWIRENRAAFDRGLARRGLAPLSDDLLALDDRRRAAIQALEAAQARRNAASKEIGEAKKRKDEAAAKALMDEVAGLKTAIPDLEKEERAASAALDAALAQVPNTPLDDVPDGADERDNVEHHRFGAPPALGFAPRQHFELGEGLRQMDFEAAARLSGARFVVLKSKLARLERALAQFMLDLHTSEHGYTEVSPPLLVRDHAMFGTAQLPKFLDDQFAALDSQALEQIVEASGATTATATDLQGGVASRLWLVPTAEVPLTNLVREQIVEEAELPLRMTAGTYCFRAEAGAAGRDTRGMIRQHQFYKVELVSITTPEQSRDEHERMLSCAEEVLRRLGLHYRVVTLSTGDMGFASQKTYDIEVWLPGQGMFREISSCSVCGDFQARRMGARYRTAENRAVRHVHTLNGSGVAVGRALIAVMENYQQADGSIVVPEVLRPYMGGLTVIEAGA</sequence>
<dbReference type="InterPro" id="IPR002314">
    <property type="entry name" value="aa-tRNA-synt_IIb"/>
</dbReference>
<dbReference type="Pfam" id="PF02403">
    <property type="entry name" value="Seryl_tRNA_N"/>
    <property type="match status" value="1"/>
</dbReference>
<comment type="pathway">
    <text evidence="2 12">Aminoacyl-tRNA biosynthesis; selenocysteinyl-tRNA(Sec) biosynthesis; L-seryl-tRNA(Sec) from L-serine and tRNA(Sec): step 1/1.</text>
</comment>
<feature type="binding site" evidence="12 14">
    <location>
        <begin position="376"/>
        <end position="379"/>
    </location>
    <ligand>
        <name>ATP</name>
        <dbReference type="ChEBI" id="CHEBI:30616"/>
    </ligand>
</feature>
<keyword evidence="5 12" id="KW-0436">Ligase</keyword>
<dbReference type="PANTHER" id="PTHR43697:SF1">
    <property type="entry name" value="SERINE--TRNA LIGASE"/>
    <property type="match status" value="1"/>
</dbReference>
<dbReference type="EC" id="6.1.1.11" evidence="12"/>
<dbReference type="InterPro" id="IPR033729">
    <property type="entry name" value="SerRS_core"/>
</dbReference>
<dbReference type="InterPro" id="IPR015866">
    <property type="entry name" value="Ser-tRNA-synth_1_N"/>
</dbReference>
<dbReference type="PANTHER" id="PTHR43697">
    <property type="entry name" value="SERYL-TRNA SYNTHETASE"/>
    <property type="match status" value="1"/>
</dbReference>
<dbReference type="InterPro" id="IPR002317">
    <property type="entry name" value="Ser-tRNA-ligase_type_1"/>
</dbReference>
<feature type="binding site" evidence="12">
    <location>
        <position position="412"/>
    </location>
    <ligand>
        <name>L-serine</name>
        <dbReference type="ChEBI" id="CHEBI:33384"/>
    </ligand>
</feature>
<evidence type="ECO:0000256" key="3">
    <source>
        <dbReference type="ARBA" id="ARBA00010728"/>
    </source>
</evidence>
<dbReference type="SUPFAM" id="SSF46589">
    <property type="entry name" value="tRNA-binding arm"/>
    <property type="match status" value="1"/>
</dbReference>
<feature type="binding site" evidence="13">
    <location>
        <position position="410"/>
    </location>
    <ligand>
        <name>L-serine</name>
        <dbReference type="ChEBI" id="CHEBI:33384"/>
    </ligand>
</feature>
<proteinExistence type="inferred from homology"/>
<evidence type="ECO:0000313" key="16">
    <source>
        <dbReference type="EMBL" id="MTW16146.1"/>
    </source>
</evidence>
<keyword evidence="6 12" id="KW-0547">Nucleotide-binding</keyword>
<dbReference type="GO" id="GO:0005737">
    <property type="term" value="C:cytoplasm"/>
    <property type="evidence" value="ECO:0007669"/>
    <property type="project" value="UniProtKB-SubCell"/>
</dbReference>
<dbReference type="Gene3D" id="3.30.930.10">
    <property type="entry name" value="Bira Bifunctional Protein, Domain 2"/>
    <property type="match status" value="1"/>
</dbReference>
<name>A0A327JS78_9BRAD</name>
<evidence type="ECO:0000256" key="11">
    <source>
        <dbReference type="ARBA" id="ARBA00048823"/>
    </source>
</evidence>
<reference evidence="16 17" key="1">
    <citation type="submission" date="2019-11" db="EMBL/GenBank/DDBJ databases">
        <title>Whole-genome sequence of Rhodoplanes serenus DSM 18633, type strain.</title>
        <authorList>
            <person name="Kyndt J.A."/>
            <person name="Meyer T.E."/>
        </authorList>
    </citation>
    <scope>NUCLEOTIDE SEQUENCE [LARGE SCALE GENOMIC DNA]</scope>
    <source>
        <strain evidence="16 17">DSM 18633</strain>
    </source>
</reference>
<evidence type="ECO:0000256" key="1">
    <source>
        <dbReference type="ARBA" id="ARBA00004496"/>
    </source>
</evidence>
<comment type="similarity">
    <text evidence="3 12">Belongs to the class-II aminoacyl-tRNA synthetase family. Type-1 seryl-tRNA synthetase subfamily.</text>
</comment>
<organism evidence="16 17">
    <name type="scientific">Rhodoplanes serenus</name>
    <dbReference type="NCBI Taxonomy" id="200615"/>
    <lineage>
        <taxon>Bacteria</taxon>
        <taxon>Pseudomonadati</taxon>
        <taxon>Pseudomonadota</taxon>
        <taxon>Alphaproteobacteria</taxon>
        <taxon>Hyphomicrobiales</taxon>
        <taxon>Nitrobacteraceae</taxon>
        <taxon>Rhodoplanes</taxon>
    </lineage>
</organism>
<evidence type="ECO:0000256" key="12">
    <source>
        <dbReference type="HAMAP-Rule" id="MF_00176"/>
    </source>
</evidence>
<dbReference type="HAMAP" id="MF_00176">
    <property type="entry name" value="Ser_tRNA_synth_type1"/>
    <property type="match status" value="1"/>
</dbReference>
<evidence type="ECO:0000256" key="8">
    <source>
        <dbReference type="ARBA" id="ARBA00022917"/>
    </source>
</evidence>
<dbReference type="SUPFAM" id="SSF55681">
    <property type="entry name" value="Class II aaRS and biotin synthetases"/>
    <property type="match status" value="1"/>
</dbReference>
<dbReference type="GO" id="GO:0016260">
    <property type="term" value="P:selenocysteine biosynthetic process"/>
    <property type="evidence" value="ECO:0007669"/>
    <property type="project" value="UniProtKB-UniRule"/>
</dbReference>
<dbReference type="InterPro" id="IPR042103">
    <property type="entry name" value="SerRS_1_N_sf"/>
</dbReference>
<feature type="coiled-coil region" evidence="15">
    <location>
        <begin position="37"/>
        <end position="90"/>
    </location>
</feature>
<comment type="catalytic activity">
    <reaction evidence="11 12">
        <text>tRNA(Ser) + L-serine + ATP = L-seryl-tRNA(Ser) + AMP + diphosphate + H(+)</text>
        <dbReference type="Rhea" id="RHEA:12292"/>
        <dbReference type="Rhea" id="RHEA-COMP:9669"/>
        <dbReference type="Rhea" id="RHEA-COMP:9703"/>
        <dbReference type="ChEBI" id="CHEBI:15378"/>
        <dbReference type="ChEBI" id="CHEBI:30616"/>
        <dbReference type="ChEBI" id="CHEBI:33019"/>
        <dbReference type="ChEBI" id="CHEBI:33384"/>
        <dbReference type="ChEBI" id="CHEBI:78442"/>
        <dbReference type="ChEBI" id="CHEBI:78533"/>
        <dbReference type="ChEBI" id="CHEBI:456215"/>
        <dbReference type="EC" id="6.1.1.11"/>
    </reaction>
</comment>
<comment type="subcellular location">
    <subcellularLocation>
        <location evidence="1 12">Cytoplasm</location>
    </subcellularLocation>
</comment>
<evidence type="ECO:0000256" key="13">
    <source>
        <dbReference type="PIRSR" id="PIRSR001529-1"/>
    </source>
</evidence>
<evidence type="ECO:0000256" key="14">
    <source>
        <dbReference type="PIRSR" id="PIRSR001529-2"/>
    </source>
</evidence>
<gene>
    <name evidence="12 16" type="primary">serS</name>
    <name evidence="16" type="ORF">GJ689_07985</name>
</gene>
<comment type="caution">
    <text evidence="12">Lacks conserved residue(s) required for the propagation of feature annotation.</text>
</comment>
<dbReference type="GO" id="GO:0006434">
    <property type="term" value="P:seryl-tRNA aminoacylation"/>
    <property type="evidence" value="ECO:0007669"/>
    <property type="project" value="UniProtKB-UniRule"/>
</dbReference>